<dbReference type="Pfam" id="PF12697">
    <property type="entry name" value="Abhydrolase_6"/>
    <property type="match status" value="1"/>
</dbReference>
<dbReference type="SUPFAM" id="SSF53474">
    <property type="entry name" value="alpha/beta-Hydrolases"/>
    <property type="match status" value="1"/>
</dbReference>
<dbReference type="Gene3D" id="3.40.50.1820">
    <property type="entry name" value="alpha/beta hydrolase"/>
    <property type="match status" value="1"/>
</dbReference>
<feature type="domain" description="AB hydrolase-1" evidence="1">
    <location>
        <begin position="8"/>
        <end position="247"/>
    </location>
</feature>
<keyword evidence="3" id="KW-1185">Reference proteome</keyword>
<gene>
    <name evidence="2" type="ORF">CBYS24578_00013348</name>
</gene>
<proteinExistence type="predicted"/>
<dbReference type="InterPro" id="IPR000073">
    <property type="entry name" value="AB_hydrolase_1"/>
</dbReference>
<dbReference type="OrthoDB" id="408373at2759"/>
<dbReference type="AlphaFoldDB" id="A0A9N9UBZ1"/>
<name>A0A9N9UBZ1_9HYPO</name>
<evidence type="ECO:0000313" key="3">
    <source>
        <dbReference type="Proteomes" id="UP000754883"/>
    </source>
</evidence>
<reference evidence="2" key="1">
    <citation type="submission" date="2021-10" db="EMBL/GenBank/DDBJ databases">
        <authorList>
            <person name="Piombo E."/>
        </authorList>
    </citation>
    <scope>NUCLEOTIDE SEQUENCE</scope>
</reference>
<dbReference type="Proteomes" id="UP000754883">
    <property type="component" value="Unassembled WGS sequence"/>
</dbReference>
<sequence>MSAKKPTIIVVPGAWSTPAHYRKLVEALQARSFEVKVPSLATNNGARPPNSSFQDDVAAVRALVEPIVEQGNEVVMVMHSYGGAVGTDATEGLSRKEREANNLPGGVVHLVYLCAYLLAKGQSLWNVIEKSGMAQDVAPHLAIHEDGAWTLNDPVWAMYHDLSPEDQEEQKALVVPHNSKSIYDGPSYECWRNSPLTYVRTTEDRCVPPPYQDICVANAKDADVPIDIKVMDCGHSPYVKYPEEIVDIVVGITG</sequence>
<evidence type="ECO:0000313" key="2">
    <source>
        <dbReference type="EMBL" id="CAG9982612.1"/>
    </source>
</evidence>
<dbReference type="PANTHER" id="PTHR37017:SF11">
    <property type="entry name" value="ESTERASE_LIPASE_THIOESTERASE DOMAIN-CONTAINING PROTEIN"/>
    <property type="match status" value="1"/>
</dbReference>
<evidence type="ECO:0000259" key="1">
    <source>
        <dbReference type="Pfam" id="PF12697"/>
    </source>
</evidence>
<dbReference type="EMBL" id="CABFNO020001340">
    <property type="protein sequence ID" value="CAG9982612.1"/>
    <property type="molecule type" value="Genomic_DNA"/>
</dbReference>
<accession>A0A9N9UBZ1</accession>
<organism evidence="2 3">
    <name type="scientific">Clonostachys byssicola</name>
    <dbReference type="NCBI Taxonomy" id="160290"/>
    <lineage>
        <taxon>Eukaryota</taxon>
        <taxon>Fungi</taxon>
        <taxon>Dikarya</taxon>
        <taxon>Ascomycota</taxon>
        <taxon>Pezizomycotina</taxon>
        <taxon>Sordariomycetes</taxon>
        <taxon>Hypocreomycetidae</taxon>
        <taxon>Hypocreales</taxon>
        <taxon>Bionectriaceae</taxon>
        <taxon>Clonostachys</taxon>
    </lineage>
</organism>
<dbReference type="InterPro" id="IPR052897">
    <property type="entry name" value="Sec-Metab_Biosynth_Hydrolase"/>
</dbReference>
<dbReference type="PANTHER" id="PTHR37017">
    <property type="entry name" value="AB HYDROLASE-1 DOMAIN-CONTAINING PROTEIN-RELATED"/>
    <property type="match status" value="1"/>
</dbReference>
<dbReference type="InterPro" id="IPR029058">
    <property type="entry name" value="AB_hydrolase_fold"/>
</dbReference>
<protein>
    <recommendedName>
        <fullName evidence="1">AB hydrolase-1 domain-containing protein</fullName>
    </recommendedName>
</protein>
<comment type="caution">
    <text evidence="2">The sequence shown here is derived from an EMBL/GenBank/DDBJ whole genome shotgun (WGS) entry which is preliminary data.</text>
</comment>